<proteinExistence type="predicted"/>
<sequence>MRSTNRMTVACRTIKNLYKIQDMVVAARFYSFKVLVAGKDAFTMEQTQGGPNSAPGLDARGLNTTVWSCNGDVGKADAKTNESSTAEAWRNSMLCSNGNYITCHFGIPTMNVLMGVM</sequence>
<evidence type="ECO:0000313" key="1">
    <source>
        <dbReference type="EMBL" id="KAF2724419.1"/>
    </source>
</evidence>
<dbReference type="Proteomes" id="UP000799441">
    <property type="component" value="Unassembled WGS sequence"/>
</dbReference>
<name>A0A9P4QDH8_9PEZI</name>
<keyword evidence="2" id="KW-1185">Reference proteome</keyword>
<dbReference type="OrthoDB" id="566138at2759"/>
<dbReference type="EMBL" id="MU003771">
    <property type="protein sequence ID" value="KAF2724419.1"/>
    <property type="molecule type" value="Genomic_DNA"/>
</dbReference>
<accession>A0A9P4QDH8</accession>
<comment type="caution">
    <text evidence="1">The sequence shown here is derived from an EMBL/GenBank/DDBJ whole genome shotgun (WGS) entry which is preliminary data.</text>
</comment>
<protein>
    <submittedName>
        <fullName evidence="1">Uncharacterized protein</fullName>
    </submittedName>
</protein>
<reference evidence="1" key="1">
    <citation type="journal article" date="2020" name="Stud. Mycol.">
        <title>101 Dothideomycetes genomes: a test case for predicting lifestyles and emergence of pathogens.</title>
        <authorList>
            <person name="Haridas S."/>
            <person name="Albert R."/>
            <person name="Binder M."/>
            <person name="Bloem J."/>
            <person name="Labutti K."/>
            <person name="Salamov A."/>
            <person name="Andreopoulos B."/>
            <person name="Baker S."/>
            <person name="Barry K."/>
            <person name="Bills G."/>
            <person name="Bluhm B."/>
            <person name="Cannon C."/>
            <person name="Castanera R."/>
            <person name="Culley D."/>
            <person name="Daum C."/>
            <person name="Ezra D."/>
            <person name="Gonzalez J."/>
            <person name="Henrissat B."/>
            <person name="Kuo A."/>
            <person name="Liang C."/>
            <person name="Lipzen A."/>
            <person name="Lutzoni F."/>
            <person name="Magnuson J."/>
            <person name="Mondo S."/>
            <person name="Nolan M."/>
            <person name="Ohm R."/>
            <person name="Pangilinan J."/>
            <person name="Park H.-J."/>
            <person name="Ramirez L."/>
            <person name="Alfaro M."/>
            <person name="Sun H."/>
            <person name="Tritt A."/>
            <person name="Yoshinaga Y."/>
            <person name="Zwiers L.-H."/>
            <person name="Turgeon B."/>
            <person name="Goodwin S."/>
            <person name="Spatafora J."/>
            <person name="Crous P."/>
            <person name="Grigoriev I."/>
        </authorList>
    </citation>
    <scope>NUCLEOTIDE SEQUENCE</scope>
    <source>
        <strain evidence="1">CBS 116435</strain>
    </source>
</reference>
<dbReference type="AlphaFoldDB" id="A0A9P4QDH8"/>
<organism evidence="1 2">
    <name type="scientific">Polychaeton citri CBS 116435</name>
    <dbReference type="NCBI Taxonomy" id="1314669"/>
    <lineage>
        <taxon>Eukaryota</taxon>
        <taxon>Fungi</taxon>
        <taxon>Dikarya</taxon>
        <taxon>Ascomycota</taxon>
        <taxon>Pezizomycotina</taxon>
        <taxon>Dothideomycetes</taxon>
        <taxon>Dothideomycetidae</taxon>
        <taxon>Capnodiales</taxon>
        <taxon>Capnodiaceae</taxon>
        <taxon>Polychaeton</taxon>
    </lineage>
</organism>
<evidence type="ECO:0000313" key="2">
    <source>
        <dbReference type="Proteomes" id="UP000799441"/>
    </source>
</evidence>
<gene>
    <name evidence="1" type="ORF">K431DRAFT_144329</name>
</gene>